<keyword evidence="3" id="KW-0675">Receptor</keyword>
<dbReference type="InterPro" id="IPR023997">
    <property type="entry name" value="TonB-dep_OMP_SusC/RagA_CS"/>
</dbReference>
<comment type="subcellular location">
    <subcellularLocation>
        <location evidence="1">Cell outer membrane</location>
        <topology evidence="1">Multi-pass membrane protein</topology>
    </subcellularLocation>
</comment>
<dbReference type="NCBIfam" id="TIGR04056">
    <property type="entry name" value="OMP_RagA_SusC"/>
    <property type="match status" value="1"/>
</dbReference>
<dbReference type="NCBIfam" id="TIGR04057">
    <property type="entry name" value="SusC_RagA_signa"/>
    <property type="match status" value="1"/>
</dbReference>
<dbReference type="AlphaFoldDB" id="A0A3E1NUA0"/>
<dbReference type="Proteomes" id="UP000261174">
    <property type="component" value="Unassembled WGS sequence"/>
</dbReference>
<evidence type="ECO:0000313" key="3">
    <source>
        <dbReference type="EMBL" id="RFM31483.1"/>
    </source>
</evidence>
<dbReference type="EMBL" id="QTJV01000013">
    <property type="protein sequence ID" value="RFM31483.1"/>
    <property type="molecule type" value="Genomic_DNA"/>
</dbReference>
<dbReference type="GO" id="GO:0009279">
    <property type="term" value="C:cell outer membrane"/>
    <property type="evidence" value="ECO:0007669"/>
    <property type="project" value="UniProtKB-SubCell"/>
</dbReference>
<dbReference type="InterPro" id="IPR037066">
    <property type="entry name" value="Plug_dom_sf"/>
</dbReference>
<gene>
    <name evidence="3" type="ORF">DXN04_27555</name>
</gene>
<name>A0A3E1NUA0_9BACT</name>
<accession>A0A3E1NUA0</accession>
<keyword evidence="4" id="KW-1185">Reference proteome</keyword>
<dbReference type="Gene3D" id="2.60.40.1120">
    <property type="entry name" value="Carboxypeptidase-like, regulatory domain"/>
    <property type="match status" value="1"/>
</dbReference>
<dbReference type="SUPFAM" id="SSF56935">
    <property type="entry name" value="Porins"/>
    <property type="match status" value="1"/>
</dbReference>
<keyword evidence="1" id="KW-1134">Transmembrane beta strand</keyword>
<dbReference type="InterPro" id="IPR023996">
    <property type="entry name" value="TonB-dep_OMP_SusC/RagA"/>
</dbReference>
<keyword evidence="1" id="KW-0812">Transmembrane</keyword>
<keyword evidence="1" id="KW-0813">Transport</keyword>
<dbReference type="InterPro" id="IPR012910">
    <property type="entry name" value="Plug_dom"/>
</dbReference>
<dbReference type="Gene3D" id="2.170.130.10">
    <property type="entry name" value="TonB-dependent receptor, plug domain"/>
    <property type="match status" value="1"/>
</dbReference>
<protein>
    <submittedName>
        <fullName evidence="3">TonB-dependent receptor</fullName>
    </submittedName>
</protein>
<feature type="domain" description="TonB-dependent receptor plug" evidence="2">
    <location>
        <begin position="146"/>
        <end position="252"/>
    </location>
</feature>
<dbReference type="Pfam" id="PF13715">
    <property type="entry name" value="CarbopepD_reg_2"/>
    <property type="match status" value="1"/>
</dbReference>
<evidence type="ECO:0000256" key="1">
    <source>
        <dbReference type="PROSITE-ProRule" id="PRU01360"/>
    </source>
</evidence>
<organism evidence="3 4">
    <name type="scientific">Chitinophaga silvisoli</name>
    <dbReference type="NCBI Taxonomy" id="2291814"/>
    <lineage>
        <taxon>Bacteria</taxon>
        <taxon>Pseudomonadati</taxon>
        <taxon>Bacteroidota</taxon>
        <taxon>Chitinophagia</taxon>
        <taxon>Chitinophagales</taxon>
        <taxon>Chitinophagaceae</taxon>
        <taxon>Chitinophaga</taxon>
    </lineage>
</organism>
<comment type="caution">
    <text evidence="3">The sequence shown here is derived from an EMBL/GenBank/DDBJ whole genome shotgun (WGS) entry which is preliminary data.</text>
</comment>
<evidence type="ECO:0000259" key="2">
    <source>
        <dbReference type="Pfam" id="PF07715"/>
    </source>
</evidence>
<dbReference type="InterPro" id="IPR008969">
    <property type="entry name" value="CarboxyPept-like_regulatory"/>
</dbReference>
<keyword evidence="1" id="KW-0472">Membrane</keyword>
<comment type="similarity">
    <text evidence="1">Belongs to the TonB-dependent receptor family.</text>
</comment>
<dbReference type="InterPro" id="IPR039426">
    <property type="entry name" value="TonB-dep_rcpt-like"/>
</dbReference>
<dbReference type="Pfam" id="PF07715">
    <property type="entry name" value="Plug"/>
    <property type="match status" value="1"/>
</dbReference>
<keyword evidence="1" id="KW-0998">Cell outer membrane</keyword>
<proteinExistence type="inferred from homology"/>
<sequence length="1048" mass="116744">MSMRKHYRIRIQTVYLTSTHIMKKHVINLYISTLLCICFSAYSGHLQAQGQPAKDTGFITGKVVTDESVPIPGATVQLLNSKHVTNTNENGVFRIRRTNNDSAIQISHVGYLTLVVPVSGAGSIVLKTASSDMNEVVVVGYGKQKKISLTGAIASVGTKELKQSPVANLSNALAGRLPGLVTLQNSGEPGYDASSLWIRGMATFTGSQNPLILVDGVERAFSGIDANEVESISILKDASSTAVYGVRGANGVILVTTKRGMKSKPQINFTLQGGIQEPTRLPEYLDSYDALKLYREALINDGQNYAMYTDEYLNKFRDRSHPAYKYLYPDVNWLHELLKPTAPMYSGNLNVSGGNDFVRYFTSISYLRQSGLYKYANLSDYNIQALNNKYNFRSNIDLNITKDLTMELNLGQIVYDNNYPNVGASALFADMQAIPPYLYPMQNPDGSVAYQSAKPYNPFGRLTQGGYQRNFQNTLQATTGFKLNLPWITKGLSTRVRLSFDSYNYRNITRSKSYYTYKWSIADDQATDLSTGTYTKVTDGSNNLSYDVAANSNRRTQLEAYLNYDRTFGKHAVTAMALYQQQTFFDAVGSNDAINGLPYKYNGLIGRVTYAYNSKIFGEVNFGYNGSENFPAGRRYDLFPAVSASYVISEEPFFKNHVPLINLLKIRASAGTVGNDKIGGQRFLYQSTWSLGGTGYQFGRNHDGSSFGGVLEDRTGNMEVTWEKANKYNAGIDLEMFGSALSISGDAFYELRSDILATPGTIPSMIGITNLPYVNLGKVQNKGFELTMEYRKNYRKYGYFLKANFSYNVNRIIAMDEPSFDGHTYQRHTGRAIDDQYGYVALGLFQSQDDINKSPDQSSFGTVQPGDLKYKDMNADGVVNSLDQTYLGKRSVPYKIAGIALGGNFHSFDVSILFQGGFGGHTWFTGPRMWPFSGDAGVLSDIKDNYWTPENTNAKYPRLSYAANQNNDQNSSWWLYNSNYLRLKNLEIGYTLPNATSRLVGIRNLRLFVNGLNLVTWDKIKIFDPETPNDSGNYPQMRVYNAGLTVGL</sequence>
<dbReference type="PROSITE" id="PS52016">
    <property type="entry name" value="TONB_DEPENDENT_REC_3"/>
    <property type="match status" value="1"/>
</dbReference>
<dbReference type="FunFam" id="2.170.130.10:FF:000003">
    <property type="entry name" value="SusC/RagA family TonB-linked outer membrane protein"/>
    <property type="match status" value="1"/>
</dbReference>
<evidence type="ECO:0000313" key="4">
    <source>
        <dbReference type="Proteomes" id="UP000261174"/>
    </source>
</evidence>
<reference evidence="3 4" key="1">
    <citation type="submission" date="2018-08" db="EMBL/GenBank/DDBJ databases">
        <title>Chitinophaga sp. K20C18050901, a novel bacterium isolated from forest soil.</title>
        <authorList>
            <person name="Wang C."/>
        </authorList>
    </citation>
    <scope>NUCLEOTIDE SEQUENCE [LARGE SCALE GENOMIC DNA]</scope>
    <source>
        <strain evidence="3 4">K20C18050901</strain>
    </source>
</reference>
<dbReference type="SUPFAM" id="SSF49464">
    <property type="entry name" value="Carboxypeptidase regulatory domain-like"/>
    <property type="match status" value="1"/>
</dbReference>